<keyword evidence="1" id="KW-0802">TPR repeat</keyword>
<sequence length="1126" mass="130095">MIYRKTGFILTILLVLMGCSTKKNTWLSRNYHNLTAYYNVYFNGKEALNTGVKSIRDGYKNDYSQILPMFESSDKDAIGVATGNMERAIEKGGKLIKKHSIKAKPKKRSGSKGRSSDFYSKKEYNNWVDDAYLLIGKAQFYQHDFLTAIRTFQYVVREYNNTPAQYEGLIWLARAYTEYQDYIGALSALESYDLGGNAPIELYGDFMAAYANLLLKQNKYAEAIPYLKNNIADNKDRNQRIRFSYILGQLYLETNQRKEAAESFAYVAKASPDYEMTFNAKVRKASILHENADIATIKKELNKLKKDKKNKDYLDQIYWAFGQVAEQEDNDSEALQYYRLSVNSSIDNNMQKGQSYYDAAEIYYNRFDYPNAYYHYDSALVVLDEDFENYDILMERQVGLKELTENILIVQHEDSLQRLADMSEPVLYAYLDGIIETKRKEEEVRLEQERREQESDYDPFFSQNTQSSVSSNANGGKWYFYNQASKASGKSEFQKRWGKRKLEDNWRRSDKSKNMDEEVMPDDPFDMPDDPFADGSEGQTTDESEGKHETQASEASSGNIPTREQLLADIPVSGEARAASDDKIETSLMEMGLLFMDRLENYPKSIESLEDLLSRYPQGDMRDQALVALYNAYRLNNDQAGMASTRRRLETEFPDSRFVTYLNDPEFFDKLDKVKKEQDQAYQKTYEDFLFGRFNEVVSASSIAIASDDENPLVPKYYLLRALSEGKLGNVELFKNDLDSLVAKAPDSEESALAKQLLKHLKEGKTPVQGTLFAATPQGSAFATADSLTGDGESPEDQLQFIYTENEPYELVVMNIEPENVNRAIYNVADYNFSRYLLHDFELKEQTLINGSNAIIVSGFKNKNEAMDYFYSLRERPEFFKFDFFKDNITVLSETNAGKFYLSGLINEYIEFFNTYYLTPVAKKELDKVRIKEEEVPENNEAELVAEDSSEAKENTEPTEEEQQTTTEQEKESVATETEIPTEAAVAIPAEDSTKVEAPVEPRKRRSIYSYNADTTHYVLIIIEKTRMDYNRFKTIYTNFSRNKYGATMKVDLIEIGDNHRALKIEEFGNAELAKGFIEEVHKNAFLTRDIIRKEHYFYTITPSNFELFLKRPSLRSYERFYEDYY</sequence>
<evidence type="ECO:0000256" key="2">
    <source>
        <dbReference type="SAM" id="MobiDB-lite"/>
    </source>
</evidence>
<feature type="compositionally biased region" description="Acidic residues" evidence="2">
    <location>
        <begin position="935"/>
        <end position="949"/>
    </location>
</feature>
<gene>
    <name evidence="3" type="ORF">KEM10_05765</name>
</gene>
<dbReference type="InterPro" id="IPR011990">
    <property type="entry name" value="TPR-like_helical_dom_sf"/>
</dbReference>
<proteinExistence type="predicted"/>
<dbReference type="Proteomes" id="UP000708576">
    <property type="component" value="Unassembled WGS sequence"/>
</dbReference>
<name>A0ABS5JSJ4_9BACT</name>
<feature type="compositionally biased region" description="Basic and acidic residues" evidence="2">
    <location>
        <begin position="445"/>
        <end position="454"/>
    </location>
</feature>
<protein>
    <submittedName>
        <fullName evidence="3">Tetratricopeptide repeat protein</fullName>
    </submittedName>
</protein>
<feature type="compositionally biased region" description="Polar residues" evidence="2">
    <location>
        <begin position="552"/>
        <end position="562"/>
    </location>
</feature>
<feature type="repeat" description="TPR" evidence="1">
    <location>
        <begin position="241"/>
        <end position="274"/>
    </location>
</feature>
<dbReference type="PROSITE" id="PS51257">
    <property type="entry name" value="PROKAR_LIPOPROTEIN"/>
    <property type="match status" value="1"/>
</dbReference>
<dbReference type="Gene3D" id="1.25.40.10">
    <property type="entry name" value="Tetratricopeptide repeat domain"/>
    <property type="match status" value="3"/>
</dbReference>
<feature type="region of interest" description="Disordered" evidence="2">
    <location>
        <begin position="508"/>
        <end position="563"/>
    </location>
</feature>
<comment type="caution">
    <text evidence="3">The sequence shown here is derived from an EMBL/GenBank/DDBJ whole genome shotgun (WGS) entry which is preliminary data.</text>
</comment>
<feature type="region of interest" description="Disordered" evidence="2">
    <location>
        <begin position="933"/>
        <end position="999"/>
    </location>
</feature>
<dbReference type="RefSeq" id="WP_212214631.1">
    <property type="nucleotide sequence ID" value="NZ_JAGUCO010000003.1"/>
</dbReference>
<dbReference type="PROSITE" id="PS50005">
    <property type="entry name" value="TPR"/>
    <property type="match status" value="1"/>
</dbReference>
<evidence type="ECO:0000256" key="1">
    <source>
        <dbReference type="PROSITE-ProRule" id="PRU00339"/>
    </source>
</evidence>
<accession>A0ABS5JSJ4</accession>
<evidence type="ECO:0000313" key="3">
    <source>
        <dbReference type="EMBL" id="MBS2097778.1"/>
    </source>
</evidence>
<dbReference type="InterPro" id="IPR019734">
    <property type="entry name" value="TPR_rpt"/>
</dbReference>
<organism evidence="3 4">
    <name type="scientific">Carboxylicivirga linearis</name>
    <dbReference type="NCBI Taxonomy" id="1628157"/>
    <lineage>
        <taxon>Bacteria</taxon>
        <taxon>Pseudomonadati</taxon>
        <taxon>Bacteroidota</taxon>
        <taxon>Bacteroidia</taxon>
        <taxon>Marinilabiliales</taxon>
        <taxon>Marinilabiliaceae</taxon>
        <taxon>Carboxylicivirga</taxon>
    </lineage>
</organism>
<reference evidence="3 4" key="1">
    <citation type="journal article" date="2015" name="Int. J. Syst. Evol. Microbiol.">
        <title>Carboxylicivirga linearis sp. nov., isolated from a sea cucumber culture pond.</title>
        <authorList>
            <person name="Wang F.Q."/>
            <person name="Zhou Y.X."/>
            <person name="Lin X.Z."/>
            <person name="Chen G.J."/>
            <person name="Du Z.J."/>
        </authorList>
    </citation>
    <scope>NUCLEOTIDE SEQUENCE [LARGE SCALE GENOMIC DNA]</scope>
    <source>
        <strain evidence="3 4">FB218</strain>
    </source>
</reference>
<keyword evidence="4" id="KW-1185">Reference proteome</keyword>
<dbReference type="EMBL" id="JAGUCO010000003">
    <property type="protein sequence ID" value="MBS2097778.1"/>
    <property type="molecule type" value="Genomic_DNA"/>
</dbReference>
<evidence type="ECO:0000313" key="4">
    <source>
        <dbReference type="Proteomes" id="UP000708576"/>
    </source>
</evidence>
<dbReference type="SUPFAM" id="SSF48452">
    <property type="entry name" value="TPR-like"/>
    <property type="match status" value="2"/>
</dbReference>
<feature type="region of interest" description="Disordered" evidence="2">
    <location>
        <begin position="445"/>
        <end position="469"/>
    </location>
</feature>
<feature type="compositionally biased region" description="Acidic residues" evidence="2">
    <location>
        <begin position="517"/>
        <end position="532"/>
    </location>
</feature>